<evidence type="ECO:0000313" key="2">
    <source>
        <dbReference type="EMBL" id="KAA6367872.1"/>
    </source>
</evidence>
<accession>A0A5J4UDC1</accession>
<dbReference type="AlphaFoldDB" id="A0A5J4UDC1"/>
<evidence type="ECO:0000313" key="3">
    <source>
        <dbReference type="Proteomes" id="UP000324800"/>
    </source>
</evidence>
<proteinExistence type="predicted"/>
<comment type="caution">
    <text evidence="2">The sequence shown here is derived from an EMBL/GenBank/DDBJ whole genome shotgun (WGS) entry which is preliminary data.</text>
</comment>
<dbReference type="Proteomes" id="UP000324800">
    <property type="component" value="Unassembled WGS sequence"/>
</dbReference>
<gene>
    <name evidence="2" type="ORF">EZS28_036602</name>
</gene>
<sequence length="177" mass="20926">MKRNKSQMAIVSINDNNEYKDPIQKNEGILTREVIAQIFIGQEENREDEIYSDDDEDEDEEEKEEERRIQIIKEKKIDRNSYFQIQQKNLQARRLWQMISPQSDISVSEITHIADILMNGLWLFQQRSLSIFGNNSLDLEQDIVKFDVLNNEQLLIDNDEQQMSIAGTCGWTMEHMK</sequence>
<feature type="region of interest" description="Disordered" evidence="1">
    <location>
        <begin position="45"/>
        <end position="64"/>
    </location>
</feature>
<dbReference type="EMBL" id="SNRW01017890">
    <property type="protein sequence ID" value="KAA6367872.1"/>
    <property type="molecule type" value="Genomic_DNA"/>
</dbReference>
<name>A0A5J4UDC1_9EUKA</name>
<evidence type="ECO:0000256" key="1">
    <source>
        <dbReference type="SAM" id="MobiDB-lite"/>
    </source>
</evidence>
<reference evidence="2 3" key="1">
    <citation type="submission" date="2019-03" db="EMBL/GenBank/DDBJ databases">
        <title>Single cell metagenomics reveals metabolic interactions within the superorganism composed of flagellate Streblomastix strix and complex community of Bacteroidetes bacteria on its surface.</title>
        <authorList>
            <person name="Treitli S.C."/>
            <person name="Kolisko M."/>
            <person name="Husnik F."/>
            <person name="Keeling P."/>
            <person name="Hampl V."/>
        </authorList>
    </citation>
    <scope>NUCLEOTIDE SEQUENCE [LARGE SCALE GENOMIC DNA]</scope>
    <source>
        <strain evidence="2">ST1C</strain>
    </source>
</reference>
<organism evidence="2 3">
    <name type="scientific">Streblomastix strix</name>
    <dbReference type="NCBI Taxonomy" id="222440"/>
    <lineage>
        <taxon>Eukaryota</taxon>
        <taxon>Metamonada</taxon>
        <taxon>Preaxostyla</taxon>
        <taxon>Oxymonadida</taxon>
        <taxon>Streblomastigidae</taxon>
        <taxon>Streblomastix</taxon>
    </lineage>
</organism>
<protein>
    <submittedName>
        <fullName evidence="2">Uncharacterized protein</fullName>
    </submittedName>
</protein>